<dbReference type="Gene3D" id="3.40.50.1820">
    <property type="entry name" value="alpha/beta hydrolase"/>
    <property type="match status" value="1"/>
</dbReference>
<sequence>MTTWTPVRRAHNGRIALAYDRLTGPPGQEPLLLVTGLGVSRRWWPDGLAGALAAQGFAVARYDQRDAGESTHLPPTATRSPLTAMVRGRGSAYTAEDMADDAVAVLDALGWDSAHLFGQSLGGAVAQRIALRHPRRVRTLTSVSAVPGDVAGVRTLRHLRLRTLVKLARMRHPATPEGDIEAGIELARLLHSPAHPLDERAIRERITALADAGVQDGRSQSRQIGARWRGPGIHEIAVPTLVLHGADDPLVKPSAGRAVAARVPGARFVPLPGVGHDLPEAVWQDVARRVRRLADG</sequence>
<dbReference type="EMBL" id="CP017157">
    <property type="protein sequence ID" value="AOP48796.1"/>
    <property type="molecule type" value="Genomic_DNA"/>
</dbReference>
<name>A0A1D7VPV0_9ACTN</name>
<dbReference type="PRINTS" id="PR00111">
    <property type="entry name" value="ABHYDROLASE"/>
</dbReference>
<dbReference type="Pfam" id="PF00561">
    <property type="entry name" value="Abhydrolase_1"/>
    <property type="match status" value="1"/>
</dbReference>
<dbReference type="AlphaFoldDB" id="A0A1D7VPV0"/>
<dbReference type="GO" id="GO:0046503">
    <property type="term" value="P:glycerolipid catabolic process"/>
    <property type="evidence" value="ECO:0007669"/>
    <property type="project" value="TreeGrafter"/>
</dbReference>
<reference evidence="2 3" key="1">
    <citation type="submission" date="2016-09" db="EMBL/GenBank/DDBJ databases">
        <title>Complete genome sequencing of Streptomyces lydicus 103 and metabolic pathways analysis of antibiotic biosynthesis.</title>
        <authorList>
            <person name="Jia N."/>
            <person name="Ding M.-Z."/>
            <person name="Gao F."/>
            <person name="Yuan Y.-J."/>
        </authorList>
    </citation>
    <scope>NUCLEOTIDE SEQUENCE [LARGE SCALE GENOMIC DNA]</scope>
    <source>
        <strain evidence="2 3">103</strain>
    </source>
</reference>
<dbReference type="PANTHER" id="PTHR43433">
    <property type="entry name" value="HYDROLASE, ALPHA/BETA FOLD FAMILY PROTEIN"/>
    <property type="match status" value="1"/>
</dbReference>
<dbReference type="PANTHER" id="PTHR43433:SF5">
    <property type="entry name" value="AB HYDROLASE-1 DOMAIN-CONTAINING PROTEIN"/>
    <property type="match status" value="1"/>
</dbReference>
<proteinExistence type="predicted"/>
<evidence type="ECO:0000313" key="2">
    <source>
        <dbReference type="EMBL" id="AOP48796.1"/>
    </source>
</evidence>
<dbReference type="SUPFAM" id="SSF53474">
    <property type="entry name" value="alpha/beta-Hydrolases"/>
    <property type="match status" value="1"/>
</dbReference>
<keyword evidence="3" id="KW-1185">Reference proteome</keyword>
<evidence type="ECO:0000313" key="3">
    <source>
        <dbReference type="Proteomes" id="UP000094094"/>
    </source>
</evidence>
<dbReference type="InterPro" id="IPR000073">
    <property type="entry name" value="AB_hydrolase_1"/>
</dbReference>
<dbReference type="InterPro" id="IPR029058">
    <property type="entry name" value="AB_hydrolase_fold"/>
</dbReference>
<dbReference type="InterPro" id="IPR050471">
    <property type="entry name" value="AB_hydrolase"/>
</dbReference>
<keyword evidence="2" id="KW-0378">Hydrolase</keyword>
<dbReference type="RefSeq" id="WP_069570915.1">
    <property type="nucleotide sequence ID" value="NZ_CP017157.1"/>
</dbReference>
<dbReference type="Proteomes" id="UP000094094">
    <property type="component" value="Chromosome"/>
</dbReference>
<organism evidence="2 3">
    <name type="scientific">Streptomyces lydicus</name>
    <dbReference type="NCBI Taxonomy" id="47763"/>
    <lineage>
        <taxon>Bacteria</taxon>
        <taxon>Bacillati</taxon>
        <taxon>Actinomycetota</taxon>
        <taxon>Actinomycetes</taxon>
        <taxon>Kitasatosporales</taxon>
        <taxon>Streptomycetaceae</taxon>
        <taxon>Streptomyces</taxon>
    </lineage>
</organism>
<feature type="domain" description="AB hydrolase-1" evidence="1">
    <location>
        <begin position="30"/>
        <end position="278"/>
    </location>
</feature>
<protein>
    <submittedName>
        <fullName evidence="2">Hydrolase</fullName>
    </submittedName>
</protein>
<dbReference type="OrthoDB" id="8957634at2"/>
<evidence type="ECO:0000259" key="1">
    <source>
        <dbReference type="Pfam" id="PF00561"/>
    </source>
</evidence>
<accession>A0A1D7VPV0</accession>
<dbReference type="KEGG" id="slc:SL103_23390"/>
<dbReference type="GO" id="GO:0004806">
    <property type="term" value="F:triacylglycerol lipase activity"/>
    <property type="evidence" value="ECO:0007669"/>
    <property type="project" value="TreeGrafter"/>
</dbReference>
<gene>
    <name evidence="2" type="ORF">SL103_23390</name>
</gene>